<evidence type="ECO:0000256" key="1">
    <source>
        <dbReference type="ARBA" id="ARBA00004370"/>
    </source>
</evidence>
<protein>
    <submittedName>
        <fullName evidence="8">Cardioacceleratory peptide receptor-like</fullName>
    </submittedName>
</protein>
<feature type="transmembrane region" description="Helical" evidence="5">
    <location>
        <begin position="81"/>
        <end position="101"/>
    </location>
</feature>
<organism evidence="7 8">
    <name type="scientific">Saccoglossus kowalevskii</name>
    <name type="common">Acorn worm</name>
    <dbReference type="NCBI Taxonomy" id="10224"/>
    <lineage>
        <taxon>Eukaryota</taxon>
        <taxon>Metazoa</taxon>
        <taxon>Hemichordata</taxon>
        <taxon>Enteropneusta</taxon>
        <taxon>Harrimaniidae</taxon>
        <taxon>Saccoglossus</taxon>
    </lineage>
</organism>
<name>A0ABM0M1C1_SACKO</name>
<gene>
    <name evidence="8" type="primary">LOC100367563</name>
</gene>
<evidence type="ECO:0000259" key="6">
    <source>
        <dbReference type="PROSITE" id="PS50262"/>
    </source>
</evidence>
<dbReference type="PRINTS" id="PR00237">
    <property type="entry name" value="GPCRRHODOPSN"/>
</dbReference>
<dbReference type="Gene3D" id="1.20.1070.10">
    <property type="entry name" value="Rhodopsin 7-helix transmembrane proteins"/>
    <property type="match status" value="2"/>
</dbReference>
<accession>A0ABM0M1C1</accession>
<dbReference type="PANTHER" id="PTHR24244">
    <property type="entry name" value="NEUROPEPTIDE S RECEPTOR"/>
    <property type="match status" value="1"/>
</dbReference>
<evidence type="ECO:0000256" key="5">
    <source>
        <dbReference type="SAM" id="Phobius"/>
    </source>
</evidence>
<dbReference type="RefSeq" id="XP_006813812.1">
    <property type="nucleotide sequence ID" value="XM_006813749.1"/>
</dbReference>
<dbReference type="PANTHER" id="PTHR24244:SF1">
    <property type="entry name" value="G-PROTEIN COUPLED RECEPTORS FAMILY 1 PROFILE DOMAIN-CONTAINING PROTEIN"/>
    <property type="match status" value="1"/>
</dbReference>
<feature type="transmembrane region" description="Helical" evidence="5">
    <location>
        <begin position="275"/>
        <end position="294"/>
    </location>
</feature>
<feature type="transmembrane region" description="Helical" evidence="5">
    <location>
        <begin position="163"/>
        <end position="183"/>
    </location>
</feature>
<evidence type="ECO:0000256" key="3">
    <source>
        <dbReference type="ARBA" id="ARBA00022989"/>
    </source>
</evidence>
<keyword evidence="2 5" id="KW-0812">Transmembrane</keyword>
<keyword evidence="7" id="KW-1185">Reference proteome</keyword>
<evidence type="ECO:0000256" key="4">
    <source>
        <dbReference type="ARBA" id="ARBA00023136"/>
    </source>
</evidence>
<keyword evidence="3 5" id="KW-1133">Transmembrane helix</keyword>
<dbReference type="PROSITE" id="PS50262">
    <property type="entry name" value="G_PROTEIN_RECEP_F1_2"/>
    <property type="match status" value="1"/>
</dbReference>
<dbReference type="InterPro" id="IPR017452">
    <property type="entry name" value="GPCR_Rhodpsn_7TM"/>
</dbReference>
<proteinExistence type="predicted"/>
<reference evidence="8" key="1">
    <citation type="submission" date="2025-08" db="UniProtKB">
        <authorList>
            <consortium name="RefSeq"/>
        </authorList>
    </citation>
    <scope>IDENTIFICATION</scope>
    <source>
        <tissue evidence="8">Testes</tissue>
    </source>
</reference>
<comment type="subcellular location">
    <subcellularLocation>
        <location evidence="1">Membrane</location>
    </subcellularLocation>
</comment>
<evidence type="ECO:0000313" key="8">
    <source>
        <dbReference type="RefSeq" id="XP_006813812.1"/>
    </source>
</evidence>
<keyword evidence="4 5" id="KW-0472">Membrane</keyword>
<feature type="transmembrane region" description="Helical" evidence="5">
    <location>
        <begin position="51"/>
        <end position="74"/>
    </location>
</feature>
<dbReference type="InterPro" id="IPR000276">
    <property type="entry name" value="GPCR_Rhodpsn"/>
</dbReference>
<evidence type="ECO:0000256" key="2">
    <source>
        <dbReference type="ARBA" id="ARBA00022692"/>
    </source>
</evidence>
<feature type="domain" description="G-protein coupled receptors family 1 profile" evidence="6">
    <location>
        <begin position="63"/>
        <end position="325"/>
    </location>
</feature>
<dbReference type="GeneID" id="100367563"/>
<dbReference type="InterPro" id="IPR027294">
    <property type="entry name" value="NPS_rcpt"/>
</dbReference>
<evidence type="ECO:0000313" key="7">
    <source>
        <dbReference type="Proteomes" id="UP000694865"/>
    </source>
</evidence>
<dbReference type="SUPFAM" id="SSF81321">
    <property type="entry name" value="Family A G protein-coupled receptor-like"/>
    <property type="match status" value="2"/>
</dbReference>
<dbReference type="Pfam" id="PF00001">
    <property type="entry name" value="7tm_1"/>
    <property type="match status" value="1"/>
</dbReference>
<dbReference type="Proteomes" id="UP000694865">
    <property type="component" value="Unplaced"/>
</dbReference>
<sequence>MTSKLNEMKYAAVMGAFINTTVYNNTVNNSTYDIPEKHQSVLSMYQTEQLILLWFLFAFVVIGNAIVLVSVCLVRHKKSRMNFFIMNLAIADLSVGLLNILPDIIHRYTREFYGGEIVCKLVKYVQAIVVYGSTYQLVALSIDRYDAIVHPMNFSGSDKRSMIMVISMWVVAFILAVPSPVFFEETVLENGEVQCWIELPQTNAIANTESWLKDTGDEPVIEEVTPPGYSYGHFPREKSAGSGIAFIYKPSVVVSNWKPLINVVSFEAVAIELRYYAFIVCWSPFTLWFILEIYGHIPKNDLTMTIHIIVQNLPSLNSATNPAIYGLFSTNICKELRRIPALNWIAAKLPCCEEWSPRPRSTTYRDTNYTDVSMTEPPIPMKVKDDTNSKELIEGVYTSL</sequence>